<dbReference type="InterPro" id="IPR023214">
    <property type="entry name" value="HAD_sf"/>
</dbReference>
<reference evidence="1" key="1">
    <citation type="submission" date="2020-11" db="EMBL/GenBank/DDBJ databases">
        <authorList>
            <person name="Koelle M."/>
            <person name="Horta M.A.C."/>
            <person name="Nowrousian M."/>
            <person name="Ohm R.A."/>
            <person name="Benz P."/>
            <person name="Pilgard A."/>
        </authorList>
    </citation>
    <scope>NUCLEOTIDE SEQUENCE</scope>
    <source>
        <strain evidence="1">FPRL280</strain>
    </source>
</reference>
<organism evidence="1 2">
    <name type="scientific">Rhodonia placenta</name>
    <dbReference type="NCBI Taxonomy" id="104341"/>
    <lineage>
        <taxon>Eukaryota</taxon>
        <taxon>Fungi</taxon>
        <taxon>Dikarya</taxon>
        <taxon>Basidiomycota</taxon>
        <taxon>Agaricomycotina</taxon>
        <taxon>Agaricomycetes</taxon>
        <taxon>Polyporales</taxon>
        <taxon>Adustoporiaceae</taxon>
        <taxon>Rhodonia</taxon>
    </lineage>
</organism>
<dbReference type="AlphaFoldDB" id="A0A8H7P0R2"/>
<name>A0A8H7P0R2_9APHY</name>
<comment type="caution">
    <text evidence="1">The sequence shown here is derived from an EMBL/GenBank/DDBJ whole genome shotgun (WGS) entry which is preliminary data.</text>
</comment>
<dbReference type="PANTHER" id="PTHR46191">
    <property type="match status" value="1"/>
</dbReference>
<evidence type="ECO:0000313" key="2">
    <source>
        <dbReference type="Proteomes" id="UP000639403"/>
    </source>
</evidence>
<dbReference type="Gene3D" id="3.40.50.1000">
    <property type="entry name" value="HAD superfamily/HAD-like"/>
    <property type="match status" value="2"/>
</dbReference>
<proteinExistence type="predicted"/>
<dbReference type="InterPro" id="IPR044924">
    <property type="entry name" value="HAD-SF_hydro_IA_REG-2-like_cap"/>
</dbReference>
<gene>
    <name evidence="1" type="ORF">IEO21_06038</name>
</gene>
<dbReference type="EMBL" id="JADOXO010000125">
    <property type="protein sequence ID" value="KAF9812691.1"/>
    <property type="molecule type" value="Genomic_DNA"/>
</dbReference>
<dbReference type="GO" id="GO:0005634">
    <property type="term" value="C:nucleus"/>
    <property type="evidence" value="ECO:0007669"/>
    <property type="project" value="TreeGrafter"/>
</dbReference>
<dbReference type="Gene3D" id="1.10.150.720">
    <property type="entry name" value="Haloacid dehalogenase-like hydrolase"/>
    <property type="match status" value="1"/>
</dbReference>
<accession>A0A8H7P0R2</accession>
<evidence type="ECO:0000313" key="1">
    <source>
        <dbReference type="EMBL" id="KAF9812691.1"/>
    </source>
</evidence>
<dbReference type="InterPro" id="IPR036412">
    <property type="entry name" value="HAD-like_sf"/>
</dbReference>
<dbReference type="InterPro" id="IPR051828">
    <property type="entry name" value="HAD-like_hydrolase_domain"/>
</dbReference>
<sequence length="155" mass="17268">MAIRLVIFDALHTLLKPRRPIYVQYSQTFEPYLGVLEPEALKNSFKTALKQLQTEKPVYQSGAQEWWGEVIRRTAIGAGADQKGVSMHEALHVGDELAADYFGAKQSGLSALLLRRPGPEGEGEMKEANEDLRSIEVVPDLLHVVDRVNNANERG</sequence>
<dbReference type="PANTHER" id="PTHR46191:SF2">
    <property type="entry name" value="HALOACID DEHALOGENASE-LIKE HYDROLASE DOMAIN-CONTAINING PROTEIN 3"/>
    <property type="match status" value="1"/>
</dbReference>
<reference evidence="1" key="2">
    <citation type="journal article" name="Front. Microbiol.">
        <title>Degradative Capacity of Two Strains of Rhodonia placenta: From Phenotype to Genotype.</title>
        <authorList>
            <person name="Kolle M."/>
            <person name="Horta M.A.C."/>
            <person name="Nowrousian M."/>
            <person name="Ohm R.A."/>
            <person name="Benz J.P."/>
            <person name="Pilgard A."/>
        </authorList>
    </citation>
    <scope>NUCLEOTIDE SEQUENCE</scope>
    <source>
        <strain evidence="1">FPRL280</strain>
    </source>
</reference>
<protein>
    <submittedName>
        <fullName evidence="1">Uncharacterized protein</fullName>
    </submittedName>
</protein>
<dbReference type="SUPFAM" id="SSF56784">
    <property type="entry name" value="HAD-like"/>
    <property type="match status" value="1"/>
</dbReference>
<dbReference type="Proteomes" id="UP000639403">
    <property type="component" value="Unassembled WGS sequence"/>
</dbReference>